<keyword evidence="2" id="KW-0186">Copper</keyword>
<evidence type="ECO:0000256" key="4">
    <source>
        <dbReference type="SAM" id="Phobius"/>
    </source>
</evidence>
<keyword evidence="1 5" id="KW-0732">Signal</keyword>
<dbReference type="InterPro" id="IPR014755">
    <property type="entry name" value="Cu-Rt/internalin_Ig-like"/>
</dbReference>
<keyword evidence="4" id="KW-1133">Transmembrane helix</keyword>
<dbReference type="GO" id="GO:0046688">
    <property type="term" value="P:response to copper ion"/>
    <property type="evidence" value="ECO:0007669"/>
    <property type="project" value="InterPro"/>
</dbReference>
<dbReference type="GO" id="GO:0042597">
    <property type="term" value="C:periplasmic space"/>
    <property type="evidence" value="ECO:0007669"/>
    <property type="project" value="InterPro"/>
</dbReference>
<dbReference type="InterPro" id="IPR007348">
    <property type="entry name" value="CopC_dom"/>
</dbReference>
<evidence type="ECO:0000256" key="1">
    <source>
        <dbReference type="ARBA" id="ARBA00022729"/>
    </source>
</evidence>
<dbReference type="InterPro" id="IPR014756">
    <property type="entry name" value="Ig_E-set"/>
</dbReference>
<dbReference type="AlphaFoldDB" id="A0A3A9YA02"/>
<feature type="transmembrane region" description="Helical" evidence="4">
    <location>
        <begin position="223"/>
        <end position="242"/>
    </location>
</feature>
<feature type="compositionally biased region" description="Low complexity" evidence="3">
    <location>
        <begin position="251"/>
        <end position="274"/>
    </location>
</feature>
<name>A0A3A9YA02_9ACTN</name>
<feature type="chain" id="PRO_5017252768" evidence="5">
    <location>
        <begin position="36"/>
        <end position="714"/>
    </location>
</feature>
<comment type="caution">
    <text evidence="7">The sequence shown here is derived from an EMBL/GenBank/DDBJ whole genome shotgun (WGS) entry which is preliminary data.</text>
</comment>
<evidence type="ECO:0000313" key="8">
    <source>
        <dbReference type="Proteomes" id="UP000275865"/>
    </source>
</evidence>
<dbReference type="GO" id="GO:0005507">
    <property type="term" value="F:copper ion binding"/>
    <property type="evidence" value="ECO:0007669"/>
    <property type="project" value="InterPro"/>
</dbReference>
<feature type="compositionally biased region" description="Polar residues" evidence="3">
    <location>
        <begin position="330"/>
        <end position="340"/>
    </location>
</feature>
<evidence type="ECO:0000256" key="5">
    <source>
        <dbReference type="SAM" id="SignalP"/>
    </source>
</evidence>
<dbReference type="Pfam" id="PF04234">
    <property type="entry name" value="CopC"/>
    <property type="match status" value="1"/>
</dbReference>
<proteinExistence type="predicted"/>
<evidence type="ECO:0000256" key="3">
    <source>
        <dbReference type="SAM" id="MobiDB-lite"/>
    </source>
</evidence>
<sequence length="714" mass="72596">MMPLPPALRRVVSGLLALVLAAAIAVLASTPPAAAHGTLATATPADGSAVSRPPAEVRLYFTERVAANAYFTITAPGGGRVDDGWTNGEPKPLEQPVREYFLVDGKFEPREYSTGFPAVVRIAHLPRPGQYSISYLTVASDGDTVRGATTFRYTGATTAAPRGWQPPTDQPDPALIAATEQHGNPGTGSATPQSPSAAPAVASSPPPAAAAADRADDEGGLGWMAWTGSAVAAVALILLAVWRHRTAGRARAAGAAARRGTGARARAGSSARAQAGGGAGRRTGTGAKVTKPASGNRGRPAAVPAARRGGTTVTATTGSAVPRQRKAGATTESYPRTATGSAVPRQRGAGATTESGPRTATGSVVPRQQGAGPATDDDPRPATGPGGSPEGAAAAATLRPRLSNARLALLVGGLVVALVAGFGLGRVGAGDPRTGADARAGTSPAGAPVVAGQAMSAMDGHQHPAGTGPHSHPGDGGAGQTQVSGTTVSAGGYRLQPEQRSQPAGVAAEYRFQIIGADRRAATRFAVVHEKTLHLIVVGRDLTGYQHLHPTMAADGTWSIPLTLPRAGGYRVYADFSVTTAAGTQLPLVLGVDHQVPGAHTPTALPPPQPQATAGPFTVSMDGTPTVGMMSPTSFRITRAGTPAPVERYLGAYGHLVVVREGDLGYVHVHPEPELVDGAVKFWLTPPSPGRYRAFLDFQVDGAVHTAQYTIDVG</sequence>
<dbReference type="Gene3D" id="2.60.40.1220">
    <property type="match status" value="1"/>
</dbReference>
<reference evidence="7 8" key="1">
    <citation type="submission" date="2018-09" db="EMBL/GenBank/DDBJ databases">
        <title>Micromonospora sp. nov. MS1-9, isolated from a root of Musa sp.</title>
        <authorList>
            <person name="Kuncharoen N."/>
            <person name="Kudo T."/>
            <person name="Ohkuma M."/>
            <person name="Yuki M."/>
            <person name="Tanasupawat S."/>
        </authorList>
    </citation>
    <scope>NUCLEOTIDE SEQUENCE [LARGE SCALE GENOMIC DNA]</scope>
    <source>
        <strain evidence="7 8">MS1-9</strain>
    </source>
</reference>
<dbReference type="SUPFAM" id="SSF81296">
    <property type="entry name" value="E set domains"/>
    <property type="match status" value="1"/>
</dbReference>
<feature type="region of interest" description="Disordered" evidence="3">
    <location>
        <begin position="455"/>
        <end position="485"/>
    </location>
</feature>
<dbReference type="Proteomes" id="UP000275865">
    <property type="component" value="Unassembled WGS sequence"/>
</dbReference>
<feature type="region of interest" description="Disordered" evidence="3">
    <location>
        <begin position="251"/>
        <end position="394"/>
    </location>
</feature>
<evidence type="ECO:0000256" key="2">
    <source>
        <dbReference type="ARBA" id="ARBA00023008"/>
    </source>
</evidence>
<evidence type="ECO:0000259" key="6">
    <source>
        <dbReference type="Pfam" id="PF04234"/>
    </source>
</evidence>
<organism evidence="7 8">
    <name type="scientific">Micromonospora musae</name>
    <dbReference type="NCBI Taxonomy" id="1894970"/>
    <lineage>
        <taxon>Bacteria</taxon>
        <taxon>Bacillati</taxon>
        <taxon>Actinomycetota</taxon>
        <taxon>Actinomycetes</taxon>
        <taxon>Micromonosporales</taxon>
        <taxon>Micromonosporaceae</taxon>
        <taxon>Micromonospora</taxon>
    </lineage>
</organism>
<feature type="domain" description="CopC" evidence="6">
    <location>
        <begin position="36"/>
        <end position="152"/>
    </location>
</feature>
<keyword evidence="4" id="KW-0472">Membrane</keyword>
<feature type="compositionally biased region" description="Low complexity" evidence="3">
    <location>
        <begin position="295"/>
        <end position="321"/>
    </location>
</feature>
<gene>
    <name evidence="7" type="ORF">D7044_10635</name>
</gene>
<keyword evidence="4" id="KW-0812">Transmembrane</keyword>
<evidence type="ECO:0000313" key="7">
    <source>
        <dbReference type="EMBL" id="RKN34118.1"/>
    </source>
</evidence>
<dbReference type="EMBL" id="RAZT01000004">
    <property type="protein sequence ID" value="RKN34118.1"/>
    <property type="molecule type" value="Genomic_DNA"/>
</dbReference>
<feature type="region of interest" description="Disordered" evidence="3">
    <location>
        <begin position="156"/>
        <end position="215"/>
    </location>
</feature>
<feature type="compositionally biased region" description="Low complexity" evidence="3">
    <location>
        <begin position="189"/>
        <end position="203"/>
    </location>
</feature>
<protein>
    <submittedName>
        <fullName evidence="7">Copper resistance protein CopC</fullName>
    </submittedName>
</protein>
<feature type="transmembrane region" description="Helical" evidence="4">
    <location>
        <begin position="407"/>
        <end position="425"/>
    </location>
</feature>
<accession>A0A3A9YA02</accession>
<feature type="compositionally biased region" description="Polar residues" evidence="3">
    <location>
        <begin position="352"/>
        <end position="362"/>
    </location>
</feature>
<feature type="signal peptide" evidence="5">
    <location>
        <begin position="1"/>
        <end position="35"/>
    </location>
</feature>